<dbReference type="PROSITE" id="PS51352">
    <property type="entry name" value="THIOREDOXIN_2"/>
    <property type="match status" value="1"/>
</dbReference>
<dbReference type="InterPro" id="IPR012336">
    <property type="entry name" value="Thioredoxin-like_fold"/>
</dbReference>
<organism evidence="9 10">
    <name type="scientific">Methylovirgula ligni</name>
    <dbReference type="NCBI Taxonomy" id="569860"/>
    <lineage>
        <taxon>Bacteria</taxon>
        <taxon>Pseudomonadati</taxon>
        <taxon>Pseudomonadota</taxon>
        <taxon>Alphaproteobacteria</taxon>
        <taxon>Hyphomicrobiales</taxon>
        <taxon>Beijerinckiaceae</taxon>
        <taxon>Methylovirgula</taxon>
    </lineage>
</organism>
<evidence type="ECO:0000256" key="4">
    <source>
        <dbReference type="ARBA" id="ARBA00023002"/>
    </source>
</evidence>
<dbReference type="PANTHER" id="PTHR13887:SF14">
    <property type="entry name" value="DISULFIDE BOND FORMATION PROTEIN D"/>
    <property type="match status" value="1"/>
</dbReference>
<evidence type="ECO:0000256" key="2">
    <source>
        <dbReference type="ARBA" id="ARBA00005791"/>
    </source>
</evidence>
<keyword evidence="9" id="KW-0413">Isomerase</keyword>
<dbReference type="CDD" id="cd03023">
    <property type="entry name" value="DsbA_Com1_like"/>
    <property type="match status" value="1"/>
</dbReference>
<feature type="signal peptide" evidence="7">
    <location>
        <begin position="1"/>
        <end position="25"/>
    </location>
</feature>
<feature type="domain" description="Thioredoxin" evidence="8">
    <location>
        <begin position="11"/>
        <end position="201"/>
    </location>
</feature>
<accession>A0A3D9Z434</accession>
<keyword evidence="4" id="KW-0560">Oxidoreductase</keyword>
<evidence type="ECO:0000256" key="5">
    <source>
        <dbReference type="ARBA" id="ARBA00023157"/>
    </source>
</evidence>
<dbReference type="PANTHER" id="PTHR13887">
    <property type="entry name" value="GLUTATHIONE S-TRANSFERASE KAPPA"/>
    <property type="match status" value="1"/>
</dbReference>
<dbReference type="Proteomes" id="UP000256900">
    <property type="component" value="Unassembled WGS sequence"/>
</dbReference>
<comment type="function">
    <text evidence="1">May be required for disulfide bond formation in some proteins.</text>
</comment>
<comment type="similarity">
    <text evidence="2">Belongs to the thioredoxin family. DsbA subfamily.</text>
</comment>
<evidence type="ECO:0000313" key="9">
    <source>
        <dbReference type="EMBL" id="REF89058.1"/>
    </source>
</evidence>
<name>A0A3D9Z434_9HYPH</name>
<sequence>MSRNSVRLTLLVIAFLVAAASSAGAQANLVESILGDPAAPVAGDPHGDVTIVAFLDYNCPYCRRATPMLDRFVASDRHVKLIYKDWPILAPSSIVAAKVALAANYQGKYQIAHDALMAIKLSPATQASIKQAMETAGIDLTQLNKDLAAHNAEISALLQRNIEQANALHLQGTPVYLIGPYLIAGAIDEAGLKKLVTKLRDAK</sequence>
<dbReference type="EMBL" id="QUMO01000001">
    <property type="protein sequence ID" value="REF89058.1"/>
    <property type="molecule type" value="Genomic_DNA"/>
</dbReference>
<dbReference type="GO" id="GO:0016491">
    <property type="term" value="F:oxidoreductase activity"/>
    <property type="evidence" value="ECO:0007669"/>
    <property type="project" value="UniProtKB-KW"/>
</dbReference>
<dbReference type="OrthoDB" id="9780147at2"/>
<feature type="chain" id="PRO_5017734502" evidence="7">
    <location>
        <begin position="26"/>
        <end position="203"/>
    </location>
</feature>
<dbReference type="InterPro" id="IPR013766">
    <property type="entry name" value="Thioredoxin_domain"/>
</dbReference>
<proteinExistence type="inferred from homology"/>
<dbReference type="InterPro" id="IPR036249">
    <property type="entry name" value="Thioredoxin-like_sf"/>
</dbReference>
<evidence type="ECO:0000256" key="3">
    <source>
        <dbReference type="ARBA" id="ARBA00022729"/>
    </source>
</evidence>
<evidence type="ECO:0000256" key="1">
    <source>
        <dbReference type="ARBA" id="ARBA00003565"/>
    </source>
</evidence>
<evidence type="ECO:0000256" key="6">
    <source>
        <dbReference type="ARBA" id="ARBA00023284"/>
    </source>
</evidence>
<evidence type="ECO:0000313" key="10">
    <source>
        <dbReference type="Proteomes" id="UP000256900"/>
    </source>
</evidence>
<dbReference type="AlphaFoldDB" id="A0A3D9Z434"/>
<keyword evidence="3 7" id="KW-0732">Signal</keyword>
<reference evidence="9 10" key="1">
    <citation type="submission" date="2018-08" db="EMBL/GenBank/DDBJ databases">
        <title>Genomic Encyclopedia of Type Strains, Phase IV (KMG-IV): sequencing the most valuable type-strain genomes for metagenomic binning, comparative biology and taxonomic classification.</title>
        <authorList>
            <person name="Goeker M."/>
        </authorList>
    </citation>
    <scope>NUCLEOTIDE SEQUENCE [LARGE SCALE GENOMIC DNA]</scope>
    <source>
        <strain evidence="9 10">BW863</strain>
    </source>
</reference>
<comment type="caution">
    <text evidence="9">The sequence shown here is derived from an EMBL/GenBank/DDBJ whole genome shotgun (WGS) entry which is preliminary data.</text>
</comment>
<dbReference type="Pfam" id="PF13462">
    <property type="entry name" value="Thioredoxin_4"/>
    <property type="match status" value="1"/>
</dbReference>
<keyword evidence="10" id="KW-1185">Reference proteome</keyword>
<gene>
    <name evidence="9" type="ORF">DES32_0272</name>
</gene>
<dbReference type="RefSeq" id="WP_115834876.1">
    <property type="nucleotide sequence ID" value="NZ_CP025086.1"/>
</dbReference>
<dbReference type="SUPFAM" id="SSF52833">
    <property type="entry name" value="Thioredoxin-like"/>
    <property type="match status" value="1"/>
</dbReference>
<evidence type="ECO:0000259" key="8">
    <source>
        <dbReference type="PROSITE" id="PS51352"/>
    </source>
</evidence>
<dbReference type="Gene3D" id="3.40.30.10">
    <property type="entry name" value="Glutaredoxin"/>
    <property type="match status" value="1"/>
</dbReference>
<dbReference type="GO" id="GO:0016853">
    <property type="term" value="F:isomerase activity"/>
    <property type="evidence" value="ECO:0007669"/>
    <property type="project" value="UniProtKB-KW"/>
</dbReference>
<keyword evidence="6" id="KW-0676">Redox-active center</keyword>
<evidence type="ECO:0000256" key="7">
    <source>
        <dbReference type="SAM" id="SignalP"/>
    </source>
</evidence>
<keyword evidence="5" id="KW-1015">Disulfide bond</keyword>
<protein>
    <submittedName>
        <fullName evidence="9">Protein-disulfide isomerase</fullName>
    </submittedName>
</protein>